<organism evidence="5 6">
    <name type="scientific">Lactiplantibacillus fabifermentans T30PCM01</name>
    <dbReference type="NCBI Taxonomy" id="1400520"/>
    <lineage>
        <taxon>Bacteria</taxon>
        <taxon>Bacillati</taxon>
        <taxon>Bacillota</taxon>
        <taxon>Bacilli</taxon>
        <taxon>Lactobacillales</taxon>
        <taxon>Lactobacillaceae</taxon>
        <taxon>Lactiplantibacillus</taxon>
    </lineage>
</organism>
<dbReference type="SUPFAM" id="SSF47413">
    <property type="entry name" value="lambda repressor-like DNA-binding domains"/>
    <property type="match status" value="1"/>
</dbReference>
<dbReference type="Proteomes" id="UP000019247">
    <property type="component" value="Unassembled WGS sequence"/>
</dbReference>
<evidence type="ECO:0000313" key="5">
    <source>
        <dbReference type="EMBL" id="ETY74776.1"/>
    </source>
</evidence>
<proteinExistence type="predicted"/>
<protein>
    <recommendedName>
        <fullName evidence="4">HTH cro/C1-type domain-containing protein</fullName>
    </recommendedName>
</protein>
<name>W6T8L7_9LACO</name>
<evidence type="ECO:0000256" key="2">
    <source>
        <dbReference type="ARBA" id="ARBA00023125"/>
    </source>
</evidence>
<dbReference type="Pfam" id="PF01381">
    <property type="entry name" value="HTH_3"/>
    <property type="match status" value="1"/>
</dbReference>
<dbReference type="AlphaFoldDB" id="W6T8L7"/>
<dbReference type="InterPro" id="IPR036286">
    <property type="entry name" value="LexA/Signal_pep-like_sf"/>
</dbReference>
<dbReference type="RefSeq" id="WP_033613720.1">
    <property type="nucleotide sequence ID" value="NZ_KK036478.1"/>
</dbReference>
<accession>W6T8L7</accession>
<dbReference type="HOGENOM" id="CLU_066192_1_1_9"/>
<dbReference type="InterPro" id="IPR001387">
    <property type="entry name" value="Cro/C1-type_HTH"/>
</dbReference>
<reference evidence="5 6" key="1">
    <citation type="journal article" date="2014" name="Genome Announc.">
        <title>Genome Sequence of Lactobacillus fabifermentans Strain T30PCM01, Isolated from Fermenting Grape Marc.</title>
        <authorList>
            <person name="Treu L."/>
            <person name="Vendramin V."/>
            <person name="Bovo B."/>
            <person name="Giacomini A."/>
            <person name="Corich V."/>
            <person name="Campanaro S."/>
        </authorList>
    </citation>
    <scope>NUCLEOTIDE SEQUENCE [LARGE SCALE GENOMIC DNA]</scope>
    <source>
        <strain evidence="5 6">T30PCM01</strain>
    </source>
</reference>
<dbReference type="Pfam" id="PF00717">
    <property type="entry name" value="Peptidase_S24"/>
    <property type="match status" value="1"/>
</dbReference>
<dbReference type="GO" id="GO:0003677">
    <property type="term" value="F:DNA binding"/>
    <property type="evidence" value="ECO:0007669"/>
    <property type="project" value="UniProtKB-KW"/>
</dbReference>
<dbReference type="InterPro" id="IPR015927">
    <property type="entry name" value="Peptidase_S24_S26A/B/C"/>
</dbReference>
<dbReference type="CDD" id="cd06529">
    <property type="entry name" value="S24_LexA-like"/>
    <property type="match status" value="1"/>
</dbReference>
<feature type="domain" description="HTH cro/C1-type" evidence="4">
    <location>
        <begin position="6"/>
        <end position="60"/>
    </location>
</feature>
<dbReference type="InterPro" id="IPR010982">
    <property type="entry name" value="Lambda_DNA-bd_dom_sf"/>
</dbReference>
<gene>
    <name evidence="5" type="ORF">LFAB_05395</name>
</gene>
<keyword evidence="1" id="KW-0805">Transcription regulation</keyword>
<evidence type="ECO:0000259" key="4">
    <source>
        <dbReference type="PROSITE" id="PS50943"/>
    </source>
</evidence>
<evidence type="ECO:0000313" key="6">
    <source>
        <dbReference type="Proteomes" id="UP000019247"/>
    </source>
</evidence>
<keyword evidence="2" id="KW-0238">DNA-binding</keyword>
<dbReference type="InterPro" id="IPR039418">
    <property type="entry name" value="LexA-like"/>
</dbReference>
<evidence type="ECO:0000256" key="3">
    <source>
        <dbReference type="ARBA" id="ARBA00023163"/>
    </source>
</evidence>
<dbReference type="PANTHER" id="PTHR40661:SF1">
    <property type="entry name" value="HTH CRO_C1-TYPE DOMAIN-CONTAINING PROTEIN"/>
    <property type="match status" value="1"/>
</dbReference>
<dbReference type="SMART" id="SM00530">
    <property type="entry name" value="HTH_XRE"/>
    <property type="match status" value="1"/>
</dbReference>
<comment type="caution">
    <text evidence="5">The sequence shown here is derived from an EMBL/GenBank/DDBJ whole genome shotgun (WGS) entry which is preliminary data.</text>
</comment>
<evidence type="ECO:0000256" key="1">
    <source>
        <dbReference type="ARBA" id="ARBA00023015"/>
    </source>
</evidence>
<dbReference type="PROSITE" id="PS50943">
    <property type="entry name" value="HTH_CROC1"/>
    <property type="match status" value="1"/>
</dbReference>
<sequence length="226" mass="25725">MFSTNLKYLRKLHGLDQQSFAKKINRSVSTVSEWESGKYTPKAGILADIANMFNVKLDDMMSKDLSIIKEDIFDNTISVMKLLNPDRQQNVYNYADNQLKEQNGKVVNLPLVGKSAANPTELTYGDVEIEHDDFTDVPHGADTAIRIQGDSMEPLIHDGQIIFYHQQEEVENGEIAIVEIDGDGVTCKQIYYDYTSDEVILRSINKKYEPRHVKDDQVRIIGRVIL</sequence>
<dbReference type="eggNOG" id="COG1974">
    <property type="taxonomic scope" value="Bacteria"/>
</dbReference>
<dbReference type="PATRIC" id="fig|1400520.3.peg.1054"/>
<dbReference type="PANTHER" id="PTHR40661">
    <property type="match status" value="1"/>
</dbReference>
<dbReference type="Gene3D" id="2.10.109.10">
    <property type="entry name" value="Umud Fragment, subunit A"/>
    <property type="match status" value="1"/>
</dbReference>
<dbReference type="CDD" id="cd00093">
    <property type="entry name" value="HTH_XRE"/>
    <property type="match status" value="1"/>
</dbReference>
<keyword evidence="3" id="KW-0804">Transcription</keyword>
<dbReference type="OrthoDB" id="2475196at2"/>
<dbReference type="SUPFAM" id="SSF51306">
    <property type="entry name" value="LexA/Signal peptidase"/>
    <property type="match status" value="1"/>
</dbReference>
<dbReference type="Gene3D" id="1.10.260.40">
    <property type="entry name" value="lambda repressor-like DNA-binding domains"/>
    <property type="match status" value="1"/>
</dbReference>
<dbReference type="STRING" id="1400520.LFAB_05395"/>
<dbReference type="EMBL" id="AWWK01000025">
    <property type="protein sequence ID" value="ETY74776.1"/>
    <property type="molecule type" value="Genomic_DNA"/>
</dbReference>